<sequence>MIAEETLDDAVVATNRVLHGPEHLSRLILPIIRPVRVARPARAVTAPKS</sequence>
<organism evidence="1 2">
    <name type="scientific">Geodermatophilus sabuli</name>
    <dbReference type="NCBI Taxonomy" id="1564158"/>
    <lineage>
        <taxon>Bacteria</taxon>
        <taxon>Bacillati</taxon>
        <taxon>Actinomycetota</taxon>
        <taxon>Actinomycetes</taxon>
        <taxon>Geodermatophilales</taxon>
        <taxon>Geodermatophilaceae</taxon>
        <taxon>Geodermatophilus</taxon>
    </lineage>
</organism>
<evidence type="ECO:0000313" key="2">
    <source>
        <dbReference type="Proteomes" id="UP000219514"/>
    </source>
</evidence>
<accession>A0A285EE04</accession>
<reference evidence="1 2" key="1">
    <citation type="submission" date="2017-09" db="EMBL/GenBank/DDBJ databases">
        <authorList>
            <person name="Ehlers B."/>
            <person name="Leendertz F.H."/>
        </authorList>
    </citation>
    <scope>NUCLEOTIDE SEQUENCE [LARGE SCALE GENOMIC DNA]</scope>
    <source>
        <strain evidence="1 2">DSM 46844</strain>
    </source>
</reference>
<dbReference type="RefSeq" id="WP_172442459.1">
    <property type="nucleotide sequence ID" value="NZ_JACHXB010000002.1"/>
</dbReference>
<protein>
    <submittedName>
        <fullName evidence="1">Uncharacterized protein</fullName>
    </submittedName>
</protein>
<name>A0A285EE04_9ACTN</name>
<proteinExistence type="predicted"/>
<dbReference type="EMBL" id="OBDO01000006">
    <property type="protein sequence ID" value="SNX97230.1"/>
    <property type="molecule type" value="Genomic_DNA"/>
</dbReference>
<evidence type="ECO:0000313" key="1">
    <source>
        <dbReference type="EMBL" id="SNX97230.1"/>
    </source>
</evidence>
<dbReference type="Proteomes" id="UP000219514">
    <property type="component" value="Unassembled WGS sequence"/>
</dbReference>
<dbReference type="AlphaFoldDB" id="A0A285EE04"/>
<keyword evidence="2" id="KW-1185">Reference proteome</keyword>
<dbReference type="Gene3D" id="2.60.120.260">
    <property type="entry name" value="Galactose-binding domain-like"/>
    <property type="match status" value="1"/>
</dbReference>
<gene>
    <name evidence="1" type="ORF">SAMN06893097_106180</name>
</gene>